<proteinExistence type="predicted"/>
<dbReference type="GeneID" id="5054727"/>
<evidence type="ECO:0000313" key="1">
    <source>
        <dbReference type="EMBL" id="ABP51203.1"/>
    </source>
</evidence>
<evidence type="ECO:0000313" key="2">
    <source>
        <dbReference type="Proteomes" id="UP000001567"/>
    </source>
</evidence>
<accession>A4WLD6</accession>
<dbReference type="AlphaFoldDB" id="A4WLD6"/>
<protein>
    <submittedName>
        <fullName evidence="1">Uncharacterized protein</fullName>
    </submittedName>
</protein>
<dbReference type="PhylomeDB" id="A4WLD6"/>
<organism evidence="1 2">
    <name type="scientific">Pyrobaculum arsenaticum (strain DSM 13514 / JCM 11321 / PZ6)</name>
    <dbReference type="NCBI Taxonomy" id="340102"/>
    <lineage>
        <taxon>Archaea</taxon>
        <taxon>Thermoproteota</taxon>
        <taxon>Thermoprotei</taxon>
        <taxon>Thermoproteales</taxon>
        <taxon>Thermoproteaceae</taxon>
        <taxon>Pyrobaculum</taxon>
    </lineage>
</organism>
<dbReference type="STRING" id="340102.Pars_1650"/>
<dbReference type="KEGG" id="pas:Pars_1650"/>
<name>A4WLD6_PYRAR</name>
<reference evidence="1 2" key="1">
    <citation type="submission" date="2007-04" db="EMBL/GenBank/DDBJ databases">
        <title>Complete sequence of Pyrobaculum arsenaticum DSM 13514.</title>
        <authorList>
            <consortium name="US DOE Joint Genome Institute"/>
            <person name="Copeland A."/>
            <person name="Lucas S."/>
            <person name="Lapidus A."/>
            <person name="Barry K."/>
            <person name="Glavina del Rio T."/>
            <person name="Dalin E."/>
            <person name="Tice H."/>
            <person name="Pitluck S."/>
            <person name="Chain P."/>
            <person name="Malfatti S."/>
            <person name="Shin M."/>
            <person name="Vergez L."/>
            <person name="Schmutz J."/>
            <person name="Larimer F."/>
            <person name="Land M."/>
            <person name="Hauser L."/>
            <person name="Kyrpides N."/>
            <person name="Mikhailova N."/>
            <person name="Cozen A.E."/>
            <person name="Fitz-Gibbon S.T."/>
            <person name="House C.H."/>
            <person name="Saltikov C."/>
            <person name="Lowe T.M."/>
            <person name="Richardson P."/>
        </authorList>
    </citation>
    <scope>NUCLEOTIDE SEQUENCE [LARGE SCALE GENOMIC DNA]</scope>
    <source>
        <strain evidence="2">ATCC 700994 / DSM 13514 / JCM 11321 / PZ6</strain>
    </source>
</reference>
<dbReference type="RefSeq" id="WP_011901109.1">
    <property type="nucleotide sequence ID" value="NC_009376.1"/>
</dbReference>
<sequence length="104" mass="11436">MSGEAALKAYVYVCDEFAEIGLTFRDLTRRGLITGAVKSAVRECLGVDVEEVTLVRGIMAKDWVVLEYEARTKFAAIRPRVIFTKGDPAKALEEAEKVLRSGGL</sequence>
<dbReference type="HOGENOM" id="CLU_2476141_0_0_2"/>
<dbReference type="Proteomes" id="UP000001567">
    <property type="component" value="Chromosome"/>
</dbReference>
<dbReference type="EMBL" id="CP000660">
    <property type="protein sequence ID" value="ABP51203.1"/>
    <property type="molecule type" value="Genomic_DNA"/>
</dbReference>
<gene>
    <name evidence="1" type="ordered locus">Pars_1650</name>
</gene>